<gene>
    <name evidence="2" type="ORF">BN1708_017283</name>
</gene>
<keyword evidence="3" id="KW-1185">Reference proteome</keyword>
<dbReference type="Proteomes" id="UP000044602">
    <property type="component" value="Unassembled WGS sequence"/>
</dbReference>
<dbReference type="STRING" id="100787.A0A0G4KXY7"/>
<name>A0A0G4KXY7_VERLO</name>
<evidence type="ECO:0000313" key="3">
    <source>
        <dbReference type="Proteomes" id="UP000044602"/>
    </source>
</evidence>
<evidence type="ECO:0000313" key="2">
    <source>
        <dbReference type="EMBL" id="CRK14571.1"/>
    </source>
</evidence>
<evidence type="ECO:0000256" key="1">
    <source>
        <dbReference type="SAM" id="MobiDB-lite"/>
    </source>
</evidence>
<feature type="region of interest" description="Disordered" evidence="1">
    <location>
        <begin position="424"/>
        <end position="480"/>
    </location>
</feature>
<feature type="compositionally biased region" description="Basic and acidic residues" evidence="1">
    <location>
        <begin position="280"/>
        <end position="293"/>
    </location>
</feature>
<sequence>MAARAAAATAAAAAASALCARKIPSGHAVQHPAARPKTPGIICIPLAKPGPIRESASRLMPKDASSQAKTLQSRAQESKGIAINSTIIARIPTSQHFEPPADAPKGPAAWRDAQVTANHFVQQTPNIIFSIPRSTISEQQDLFSPAQSGSAASPVPVSIKLTGAWSQSKAWVSERSRQQAAFKKVQANLGRINAADSPAVPRTLAEFLELKKWKAKRDQRCLLRKISLLEMNQGLENITPEAGISLITLNSTDKTDEGGKAAGYPSNDTTQVPKADNVAENERKNLDKKDDKGTLGASGTSSERITTEIPKPPDVDKIMLRRLLDGKTFEDNKSPVFASDTCWNISYNDSSGIPVQRRVDWPSKADLQEYGDMRSAAGMRRALPPPRENTLTSRLANIVHNESRSLHARLKNIRLDRLSIGPCDHNQVSPWDRVDMARQPRTTTLAREQGDRMAQPSESSGWVSALVDTSNTSEAQKTGH</sequence>
<dbReference type="AlphaFoldDB" id="A0A0G4KXY7"/>
<feature type="compositionally biased region" description="Polar residues" evidence="1">
    <location>
        <begin position="456"/>
        <end position="480"/>
    </location>
</feature>
<reference evidence="2 3" key="1">
    <citation type="submission" date="2015-05" db="EMBL/GenBank/DDBJ databases">
        <authorList>
            <person name="Wang D.B."/>
            <person name="Wang M."/>
        </authorList>
    </citation>
    <scope>NUCLEOTIDE SEQUENCE [LARGE SCALE GENOMIC DNA]</scope>
    <source>
        <strain evidence="2">VL1</strain>
    </source>
</reference>
<protein>
    <submittedName>
        <fullName evidence="2">Uncharacterized protein</fullName>
    </submittedName>
</protein>
<proteinExistence type="predicted"/>
<feature type="region of interest" description="Disordered" evidence="1">
    <location>
        <begin position="255"/>
        <end position="311"/>
    </location>
</feature>
<organism evidence="2 3">
    <name type="scientific">Verticillium longisporum</name>
    <name type="common">Verticillium dahliae var. longisporum</name>
    <dbReference type="NCBI Taxonomy" id="100787"/>
    <lineage>
        <taxon>Eukaryota</taxon>
        <taxon>Fungi</taxon>
        <taxon>Dikarya</taxon>
        <taxon>Ascomycota</taxon>
        <taxon>Pezizomycotina</taxon>
        <taxon>Sordariomycetes</taxon>
        <taxon>Hypocreomycetidae</taxon>
        <taxon>Glomerellales</taxon>
        <taxon>Plectosphaerellaceae</taxon>
        <taxon>Verticillium</taxon>
    </lineage>
</organism>
<accession>A0A0G4KXY7</accession>
<dbReference type="EMBL" id="CVQH01005658">
    <property type="protein sequence ID" value="CRK14571.1"/>
    <property type="molecule type" value="Genomic_DNA"/>
</dbReference>